<dbReference type="AlphaFoldDB" id="A0A914X7Q9"/>
<feature type="compositionally biased region" description="Basic and acidic residues" evidence="1">
    <location>
        <begin position="79"/>
        <end position="89"/>
    </location>
</feature>
<dbReference type="Proteomes" id="UP000887566">
    <property type="component" value="Unplaced"/>
</dbReference>
<feature type="region of interest" description="Disordered" evidence="1">
    <location>
        <begin position="1"/>
        <end position="118"/>
    </location>
</feature>
<name>A0A914X7Q9_9BILA</name>
<evidence type="ECO:0000256" key="1">
    <source>
        <dbReference type="SAM" id="MobiDB-lite"/>
    </source>
</evidence>
<dbReference type="WBParaSite" id="PSAMB.scaffold673size44094.g8051.t1">
    <property type="protein sequence ID" value="PSAMB.scaffold673size44094.g8051.t1"/>
    <property type="gene ID" value="PSAMB.scaffold673size44094.g8051"/>
</dbReference>
<reference evidence="3" key="1">
    <citation type="submission" date="2022-11" db="UniProtKB">
        <authorList>
            <consortium name="WormBaseParasite"/>
        </authorList>
    </citation>
    <scope>IDENTIFICATION</scope>
</reference>
<protein>
    <submittedName>
        <fullName evidence="3">Uncharacterized protein</fullName>
    </submittedName>
</protein>
<organism evidence="2 3">
    <name type="scientific">Plectus sambesii</name>
    <dbReference type="NCBI Taxonomy" id="2011161"/>
    <lineage>
        <taxon>Eukaryota</taxon>
        <taxon>Metazoa</taxon>
        <taxon>Ecdysozoa</taxon>
        <taxon>Nematoda</taxon>
        <taxon>Chromadorea</taxon>
        <taxon>Plectida</taxon>
        <taxon>Plectina</taxon>
        <taxon>Plectoidea</taxon>
        <taxon>Plectidae</taxon>
        <taxon>Plectus</taxon>
    </lineage>
</organism>
<accession>A0A914X7Q9</accession>
<evidence type="ECO:0000313" key="3">
    <source>
        <dbReference type="WBParaSite" id="PSAMB.scaffold673size44094.g8051.t1"/>
    </source>
</evidence>
<proteinExistence type="predicted"/>
<sequence length="118" mass="13089">MPPVGGRRHRENSARPSYENRSHTRVHTAIAPTGTLVLRIKARREGGGGQRRRVVPAVGSWASETPRSHRQIRPTASGRRCERRTDRGPSIRPSCTMCSHPRRRQPSGAQVAAVGRRA</sequence>
<feature type="compositionally biased region" description="Basic residues" evidence="1">
    <location>
        <begin position="1"/>
        <end position="10"/>
    </location>
</feature>
<evidence type="ECO:0000313" key="2">
    <source>
        <dbReference type="Proteomes" id="UP000887566"/>
    </source>
</evidence>
<keyword evidence="2" id="KW-1185">Reference proteome</keyword>